<name>A0A6J5L3A2_9CAUD</name>
<protein>
    <submittedName>
        <fullName evidence="1">Uncharacterized protein</fullName>
    </submittedName>
</protein>
<organism evidence="1">
    <name type="scientific">uncultured Caudovirales phage</name>
    <dbReference type="NCBI Taxonomy" id="2100421"/>
    <lineage>
        <taxon>Viruses</taxon>
        <taxon>Duplodnaviria</taxon>
        <taxon>Heunggongvirae</taxon>
        <taxon>Uroviricota</taxon>
        <taxon>Caudoviricetes</taxon>
        <taxon>Peduoviridae</taxon>
        <taxon>Maltschvirus</taxon>
        <taxon>Maltschvirus maltsch</taxon>
    </lineage>
</organism>
<proteinExistence type="predicted"/>
<reference evidence="1" key="1">
    <citation type="submission" date="2020-04" db="EMBL/GenBank/DDBJ databases">
        <authorList>
            <person name="Chiriac C."/>
            <person name="Salcher M."/>
            <person name="Ghai R."/>
            <person name="Kavagutti S V."/>
        </authorList>
    </citation>
    <scope>NUCLEOTIDE SEQUENCE</scope>
</reference>
<dbReference type="EMBL" id="LR796205">
    <property type="protein sequence ID" value="CAB4126509.1"/>
    <property type="molecule type" value="Genomic_DNA"/>
</dbReference>
<gene>
    <name evidence="1" type="ORF">UFOVP80_8</name>
</gene>
<sequence>MQIENYPLWICRECAKENGGKAGSGVSSWCENICDCCNEWQLVTNPRNFGYPKVTKKRDLDKIYDELVNRMNKYVADKDYHSAMEVSYMANFILDEIEYKAGHGAATIAICRGKRRQTTEGNRKAKGASRQIA</sequence>
<evidence type="ECO:0000313" key="1">
    <source>
        <dbReference type="EMBL" id="CAB4126509.1"/>
    </source>
</evidence>
<accession>A0A6J5L3A2</accession>